<protein>
    <submittedName>
        <fullName evidence="5">Class I SAM-dependent methyltransferase</fullName>
    </submittedName>
</protein>
<evidence type="ECO:0000259" key="4">
    <source>
        <dbReference type="Pfam" id="PF13649"/>
    </source>
</evidence>
<dbReference type="EMBL" id="JAHJDP010000065">
    <property type="protein sequence ID" value="MBU2691471.1"/>
    <property type="molecule type" value="Genomic_DNA"/>
</dbReference>
<comment type="caution">
    <text evidence="5">The sequence shown here is derived from an EMBL/GenBank/DDBJ whole genome shotgun (WGS) entry which is preliminary data.</text>
</comment>
<evidence type="ECO:0000256" key="3">
    <source>
        <dbReference type="ARBA" id="ARBA00022691"/>
    </source>
</evidence>
<dbReference type="CDD" id="cd02440">
    <property type="entry name" value="AdoMet_MTases"/>
    <property type="match status" value="1"/>
</dbReference>
<keyword evidence="1 5" id="KW-0489">Methyltransferase</keyword>
<proteinExistence type="predicted"/>
<evidence type="ECO:0000313" key="5">
    <source>
        <dbReference type="EMBL" id="MBU2691471.1"/>
    </source>
</evidence>
<dbReference type="SUPFAM" id="SSF53335">
    <property type="entry name" value="S-adenosyl-L-methionine-dependent methyltransferases"/>
    <property type="match status" value="1"/>
</dbReference>
<sequence length="247" mass="28030">MEMFRLYDDLAWLWPMWGGPEEYADYCTHVVRLISAHAQIPVRSLLNIGCGGGKNAFNLKRHYNVTGLDLSPRMLELSRALNPECAFLPGDMRGFNLDRAFDAILMDDAISYMANRANLRSAFEAAYRHLSPGGVMVVGPDYTKETFVQNRTVATPAVGTAKLAKVEVVFVENDYDPDPTDECYEGTILYLIREHGRLRVETDCHILGLFAYEVWRETLTEVGFQIHQENYVEGGREHVTFACLKPR</sequence>
<gene>
    <name evidence="5" type="ORF">KJ970_11140</name>
</gene>
<keyword evidence="2" id="KW-0808">Transferase</keyword>
<dbReference type="AlphaFoldDB" id="A0A948RWX7"/>
<dbReference type="GO" id="GO:0008168">
    <property type="term" value="F:methyltransferase activity"/>
    <property type="evidence" value="ECO:0007669"/>
    <property type="project" value="UniProtKB-KW"/>
</dbReference>
<dbReference type="PANTHER" id="PTHR43464">
    <property type="entry name" value="METHYLTRANSFERASE"/>
    <property type="match status" value="1"/>
</dbReference>
<dbReference type="GO" id="GO:0032259">
    <property type="term" value="P:methylation"/>
    <property type="evidence" value="ECO:0007669"/>
    <property type="project" value="UniProtKB-KW"/>
</dbReference>
<name>A0A948RWX7_UNCEI</name>
<accession>A0A948RWX7</accession>
<dbReference type="Gene3D" id="3.40.50.150">
    <property type="entry name" value="Vaccinia Virus protein VP39"/>
    <property type="match status" value="1"/>
</dbReference>
<reference evidence="5" key="1">
    <citation type="submission" date="2021-05" db="EMBL/GenBank/DDBJ databases">
        <title>Energy efficiency and biological interactions define the core microbiome of deep oligotrophic groundwater.</title>
        <authorList>
            <person name="Mehrshad M."/>
            <person name="Lopez-Fernandez M."/>
            <person name="Bell E."/>
            <person name="Bernier-Latmani R."/>
            <person name="Bertilsson S."/>
            <person name="Dopson M."/>
        </authorList>
    </citation>
    <scope>NUCLEOTIDE SEQUENCE</scope>
    <source>
        <strain evidence="5">Modern_marine.mb.64</strain>
    </source>
</reference>
<feature type="domain" description="Methyltransferase" evidence="4">
    <location>
        <begin position="46"/>
        <end position="134"/>
    </location>
</feature>
<evidence type="ECO:0000256" key="2">
    <source>
        <dbReference type="ARBA" id="ARBA00022679"/>
    </source>
</evidence>
<dbReference type="InterPro" id="IPR041698">
    <property type="entry name" value="Methyltransf_25"/>
</dbReference>
<dbReference type="Gene3D" id="2.20.130.10">
    <property type="entry name" value="CAC2371-like domains"/>
    <property type="match status" value="1"/>
</dbReference>
<dbReference type="PANTHER" id="PTHR43464:SF19">
    <property type="entry name" value="UBIQUINONE BIOSYNTHESIS O-METHYLTRANSFERASE, MITOCHONDRIAL"/>
    <property type="match status" value="1"/>
</dbReference>
<evidence type="ECO:0000313" key="6">
    <source>
        <dbReference type="Proteomes" id="UP000777784"/>
    </source>
</evidence>
<dbReference type="InterPro" id="IPR029063">
    <property type="entry name" value="SAM-dependent_MTases_sf"/>
</dbReference>
<evidence type="ECO:0000256" key="1">
    <source>
        <dbReference type="ARBA" id="ARBA00022603"/>
    </source>
</evidence>
<dbReference type="Proteomes" id="UP000777784">
    <property type="component" value="Unassembled WGS sequence"/>
</dbReference>
<keyword evidence="3" id="KW-0949">S-adenosyl-L-methionine</keyword>
<organism evidence="5 6">
    <name type="scientific">Eiseniibacteriota bacterium</name>
    <dbReference type="NCBI Taxonomy" id="2212470"/>
    <lineage>
        <taxon>Bacteria</taxon>
        <taxon>Candidatus Eiseniibacteriota</taxon>
    </lineage>
</organism>
<dbReference type="Pfam" id="PF13649">
    <property type="entry name" value="Methyltransf_25"/>
    <property type="match status" value="1"/>
</dbReference>